<keyword evidence="1" id="KW-0378">Hydrolase</keyword>
<proteinExistence type="predicted"/>
<evidence type="ECO:0000313" key="1">
    <source>
        <dbReference type="EMBL" id="KAF5681200.1"/>
    </source>
</evidence>
<dbReference type="Proteomes" id="UP000562682">
    <property type="component" value="Unassembled WGS sequence"/>
</dbReference>
<dbReference type="GO" id="GO:0006508">
    <property type="term" value="P:proteolysis"/>
    <property type="evidence" value="ECO:0007669"/>
    <property type="project" value="UniProtKB-KW"/>
</dbReference>
<name>A0A8H5X3P5_9HYPO</name>
<reference evidence="1 2" key="1">
    <citation type="submission" date="2020-05" db="EMBL/GenBank/DDBJ databases">
        <title>Identification and distribution of gene clusters putatively required for synthesis of sphingolipid metabolism inhibitors in phylogenetically diverse species of the filamentous fungus Fusarium.</title>
        <authorList>
            <person name="Kim H.-S."/>
            <person name="Busman M."/>
            <person name="Brown D.W."/>
            <person name="Divon H."/>
            <person name="Uhlig S."/>
            <person name="Proctor R.H."/>
        </authorList>
    </citation>
    <scope>NUCLEOTIDE SEQUENCE [LARGE SCALE GENOMIC DNA]</scope>
    <source>
        <strain evidence="1 2">NRRL 25311</strain>
    </source>
</reference>
<gene>
    <name evidence="1" type="ORF">FDENT_8256</name>
</gene>
<evidence type="ECO:0000313" key="2">
    <source>
        <dbReference type="Proteomes" id="UP000562682"/>
    </source>
</evidence>
<sequence length="816" mass="89820">MDPGSFCGPPLPIPEDMETNYTFKAPWYIGKGRANSGSLGIWASFLQAVGVTAESNFDWNNAKDVSHTCERLDTYSIEPTDDYVKESVKAVATEAVKRRERLFMVTGVKIARGAVGSISSSRRVWGGARVGFGGESLGVPFDGGPQFNISRDIYDEETYGESSDFVFAYRVRRIIYPKGGWESTHAGSSIVGSSIVNYGLHEAHVGVSVSIGSRTSPFNPRLEFSEGDEAEIPGPLLVGYPSTWQDVCEREGKGSVQDGRAKHEVVVSPEVGHFSVSSGARVDVSSEINGFILGDDRFALEEFGHQANLIPFVDDSCEDVQPTSLLTLDSLHQKVLHLESSMQDIRAQLVKLQSGRDSAHQSVIEQSASPQASTNSRVLMDEIEPADQHVHAAPAEVIRRVACQVTGDLRRAFHTKEDVVRMGMLNATTAETLVKSFIRRRRHVLFINDESDLVTRGSLIQTSPFLHAVLCSHEMRFTHTSQTDALKHRQVYEHMRNMLGQVVLGSPLHLEEITGVLICSLFAGSPSLASEWYLFTAGDAMHSVLGYSPANQCWDFHKAGPSINENLGKHMLEPSAKEDCVKPTFTNDGFSSKFAIWKQQYGYLLDLPTGLMLKFSYCIANVILAKRTLDRVEADALNLASSLSPQTSRSSTVNLQDPSTKSLQGHVYELSFRVIQAFIAIPSSSSGDLPEFHSLCVAYALLILGQYDELPPAVAKNELYSALQEMRRRCSESNAYSVAVRLSVERAWDNFLRVDGVNSVEVVRHESQFHNHAAQSTSANKACHNSGVGGQVESLELDFFFNGGYLDLLDVDNFLV</sequence>
<keyword evidence="1" id="KW-0645">Protease</keyword>
<comment type="caution">
    <text evidence="1">The sequence shown here is derived from an EMBL/GenBank/DDBJ whole genome shotgun (WGS) entry which is preliminary data.</text>
</comment>
<organism evidence="1 2">
    <name type="scientific">Fusarium denticulatum</name>
    <dbReference type="NCBI Taxonomy" id="48507"/>
    <lineage>
        <taxon>Eukaryota</taxon>
        <taxon>Fungi</taxon>
        <taxon>Dikarya</taxon>
        <taxon>Ascomycota</taxon>
        <taxon>Pezizomycotina</taxon>
        <taxon>Sordariomycetes</taxon>
        <taxon>Hypocreomycetidae</taxon>
        <taxon>Hypocreales</taxon>
        <taxon>Nectriaceae</taxon>
        <taxon>Fusarium</taxon>
        <taxon>Fusarium fujikuroi species complex</taxon>
    </lineage>
</organism>
<dbReference type="AlphaFoldDB" id="A0A8H5X3P5"/>
<dbReference type="EMBL" id="JAAOAK010000239">
    <property type="protein sequence ID" value="KAF5681200.1"/>
    <property type="molecule type" value="Genomic_DNA"/>
</dbReference>
<dbReference type="GO" id="GO:0008233">
    <property type="term" value="F:peptidase activity"/>
    <property type="evidence" value="ECO:0007669"/>
    <property type="project" value="UniProtKB-KW"/>
</dbReference>
<keyword evidence="2" id="KW-1185">Reference proteome</keyword>
<protein>
    <submittedName>
        <fullName evidence="1">Transcriptional activator of proteases prtT</fullName>
    </submittedName>
</protein>
<accession>A0A8H5X3P5</accession>